<proteinExistence type="predicted"/>
<protein>
    <submittedName>
        <fullName evidence="1">Uncharacterized protein</fullName>
    </submittedName>
</protein>
<sequence length="58" mass="7206">MSREKKKKKMRKIGWEYITYLRWDFRRNLNDSTNESDYRNGLLVFSLQTVMRTNDWEG</sequence>
<dbReference type="Proteomes" id="UP000607653">
    <property type="component" value="Unassembled WGS sequence"/>
</dbReference>
<evidence type="ECO:0000313" key="1">
    <source>
        <dbReference type="EMBL" id="DAD40287.1"/>
    </source>
</evidence>
<comment type="caution">
    <text evidence="1">The sequence shown here is derived from an EMBL/GenBank/DDBJ whole genome shotgun (WGS) entry which is preliminary data.</text>
</comment>
<name>A0A822Z620_NELNU</name>
<dbReference type="AlphaFoldDB" id="A0A822Z620"/>
<dbReference type="EMBL" id="DUZY01000005">
    <property type="protein sequence ID" value="DAD40287.1"/>
    <property type="molecule type" value="Genomic_DNA"/>
</dbReference>
<gene>
    <name evidence="1" type="ORF">HUJ06_014610</name>
</gene>
<accession>A0A822Z620</accession>
<evidence type="ECO:0000313" key="2">
    <source>
        <dbReference type="Proteomes" id="UP000607653"/>
    </source>
</evidence>
<reference evidence="1 2" key="1">
    <citation type="journal article" date="2020" name="Mol. Biol. Evol.">
        <title>Distinct Expression and Methylation Patterns for Genes with Different Fates following a Single Whole-Genome Duplication in Flowering Plants.</title>
        <authorList>
            <person name="Shi T."/>
            <person name="Rahmani R.S."/>
            <person name="Gugger P.F."/>
            <person name="Wang M."/>
            <person name="Li H."/>
            <person name="Zhang Y."/>
            <person name="Li Z."/>
            <person name="Wang Q."/>
            <person name="Van de Peer Y."/>
            <person name="Marchal K."/>
            <person name="Chen J."/>
        </authorList>
    </citation>
    <scope>NUCLEOTIDE SEQUENCE [LARGE SCALE GENOMIC DNA]</scope>
    <source>
        <tissue evidence="1">Leaf</tissue>
    </source>
</reference>
<keyword evidence="2" id="KW-1185">Reference proteome</keyword>
<organism evidence="1 2">
    <name type="scientific">Nelumbo nucifera</name>
    <name type="common">Sacred lotus</name>
    <dbReference type="NCBI Taxonomy" id="4432"/>
    <lineage>
        <taxon>Eukaryota</taxon>
        <taxon>Viridiplantae</taxon>
        <taxon>Streptophyta</taxon>
        <taxon>Embryophyta</taxon>
        <taxon>Tracheophyta</taxon>
        <taxon>Spermatophyta</taxon>
        <taxon>Magnoliopsida</taxon>
        <taxon>Proteales</taxon>
        <taxon>Nelumbonaceae</taxon>
        <taxon>Nelumbo</taxon>
    </lineage>
</organism>